<evidence type="ECO:0000313" key="1">
    <source>
        <dbReference type="EnsemblPlants" id="AET6Gv20400800.4"/>
    </source>
</evidence>
<accession>A0A453NLG3</accession>
<reference evidence="2" key="1">
    <citation type="journal article" date="2014" name="Science">
        <title>Ancient hybridizations among the ancestral genomes of bread wheat.</title>
        <authorList>
            <consortium name="International Wheat Genome Sequencing Consortium,"/>
            <person name="Marcussen T."/>
            <person name="Sandve S.R."/>
            <person name="Heier L."/>
            <person name="Spannagl M."/>
            <person name="Pfeifer M."/>
            <person name="Jakobsen K.S."/>
            <person name="Wulff B.B."/>
            <person name="Steuernagel B."/>
            <person name="Mayer K.F."/>
            <person name="Olsen O.A."/>
        </authorList>
    </citation>
    <scope>NUCLEOTIDE SEQUENCE [LARGE SCALE GENOMIC DNA]</scope>
    <source>
        <strain evidence="2">cv. AL8/78</strain>
    </source>
</reference>
<protein>
    <submittedName>
        <fullName evidence="1">Uncharacterized protein</fullName>
    </submittedName>
</protein>
<reference evidence="1" key="5">
    <citation type="journal article" date="2021" name="G3 (Bethesda)">
        <title>Aegilops tauschii genome assembly Aet v5.0 features greater sequence contiguity and improved annotation.</title>
        <authorList>
            <person name="Wang L."/>
            <person name="Zhu T."/>
            <person name="Rodriguez J.C."/>
            <person name="Deal K.R."/>
            <person name="Dubcovsky J."/>
            <person name="McGuire P.E."/>
            <person name="Lux T."/>
            <person name="Spannagl M."/>
            <person name="Mayer K.F.X."/>
            <person name="Baldrich P."/>
            <person name="Meyers B.C."/>
            <person name="Huo N."/>
            <person name="Gu Y.Q."/>
            <person name="Zhou H."/>
            <person name="Devos K.M."/>
            <person name="Bennetzen J.L."/>
            <person name="Unver T."/>
            <person name="Budak H."/>
            <person name="Gulick P.J."/>
            <person name="Galiba G."/>
            <person name="Kalapos B."/>
            <person name="Nelson D.R."/>
            <person name="Li P."/>
            <person name="You F.M."/>
            <person name="Luo M.C."/>
            <person name="Dvorak J."/>
        </authorList>
    </citation>
    <scope>NUCLEOTIDE SEQUENCE [LARGE SCALE GENOMIC DNA]</scope>
    <source>
        <strain evidence="1">cv. AL8/78</strain>
    </source>
</reference>
<reference evidence="1" key="4">
    <citation type="submission" date="2019-03" db="UniProtKB">
        <authorList>
            <consortium name="EnsemblPlants"/>
        </authorList>
    </citation>
    <scope>IDENTIFICATION</scope>
</reference>
<dbReference type="Gramene" id="AET6Gv20400800.4">
    <property type="protein sequence ID" value="AET6Gv20400800.4"/>
    <property type="gene ID" value="AET6Gv20400800"/>
</dbReference>
<dbReference type="AlphaFoldDB" id="A0A453NLG3"/>
<reference evidence="1" key="3">
    <citation type="journal article" date="2017" name="Nature">
        <title>Genome sequence of the progenitor of the wheat D genome Aegilops tauschii.</title>
        <authorList>
            <person name="Luo M.C."/>
            <person name="Gu Y.Q."/>
            <person name="Puiu D."/>
            <person name="Wang H."/>
            <person name="Twardziok S.O."/>
            <person name="Deal K.R."/>
            <person name="Huo N."/>
            <person name="Zhu T."/>
            <person name="Wang L."/>
            <person name="Wang Y."/>
            <person name="McGuire P.E."/>
            <person name="Liu S."/>
            <person name="Long H."/>
            <person name="Ramasamy R.K."/>
            <person name="Rodriguez J.C."/>
            <person name="Van S.L."/>
            <person name="Yuan L."/>
            <person name="Wang Z."/>
            <person name="Xia Z."/>
            <person name="Xiao L."/>
            <person name="Anderson O.D."/>
            <person name="Ouyang S."/>
            <person name="Liang Y."/>
            <person name="Zimin A.V."/>
            <person name="Pertea G."/>
            <person name="Qi P."/>
            <person name="Bennetzen J.L."/>
            <person name="Dai X."/>
            <person name="Dawson M.W."/>
            <person name="Muller H.G."/>
            <person name="Kugler K."/>
            <person name="Rivarola-Duarte L."/>
            <person name="Spannagl M."/>
            <person name="Mayer K.F.X."/>
            <person name="Lu F.H."/>
            <person name="Bevan M.W."/>
            <person name="Leroy P."/>
            <person name="Li P."/>
            <person name="You F.M."/>
            <person name="Sun Q."/>
            <person name="Liu Z."/>
            <person name="Lyons E."/>
            <person name="Wicker T."/>
            <person name="Salzberg S.L."/>
            <person name="Devos K.M."/>
            <person name="Dvorak J."/>
        </authorList>
    </citation>
    <scope>NUCLEOTIDE SEQUENCE [LARGE SCALE GENOMIC DNA]</scope>
    <source>
        <strain evidence="1">cv. AL8/78</strain>
    </source>
</reference>
<reference evidence="2" key="2">
    <citation type="journal article" date="2017" name="Nat. Plants">
        <title>The Aegilops tauschii genome reveals multiple impacts of transposons.</title>
        <authorList>
            <person name="Zhao G."/>
            <person name="Zou C."/>
            <person name="Li K."/>
            <person name="Wang K."/>
            <person name="Li T."/>
            <person name="Gao L."/>
            <person name="Zhang X."/>
            <person name="Wang H."/>
            <person name="Yang Z."/>
            <person name="Liu X."/>
            <person name="Jiang W."/>
            <person name="Mao L."/>
            <person name="Kong X."/>
            <person name="Jiao Y."/>
            <person name="Jia J."/>
        </authorList>
    </citation>
    <scope>NUCLEOTIDE SEQUENCE [LARGE SCALE GENOMIC DNA]</scope>
    <source>
        <strain evidence="2">cv. AL8/78</strain>
    </source>
</reference>
<proteinExistence type="predicted"/>
<organism evidence="1 2">
    <name type="scientific">Aegilops tauschii subsp. strangulata</name>
    <name type="common">Goatgrass</name>
    <dbReference type="NCBI Taxonomy" id="200361"/>
    <lineage>
        <taxon>Eukaryota</taxon>
        <taxon>Viridiplantae</taxon>
        <taxon>Streptophyta</taxon>
        <taxon>Embryophyta</taxon>
        <taxon>Tracheophyta</taxon>
        <taxon>Spermatophyta</taxon>
        <taxon>Magnoliopsida</taxon>
        <taxon>Liliopsida</taxon>
        <taxon>Poales</taxon>
        <taxon>Poaceae</taxon>
        <taxon>BOP clade</taxon>
        <taxon>Pooideae</taxon>
        <taxon>Triticodae</taxon>
        <taxon>Triticeae</taxon>
        <taxon>Triticinae</taxon>
        <taxon>Aegilops</taxon>
    </lineage>
</organism>
<dbReference type="EnsemblPlants" id="AET6Gv20400800.4">
    <property type="protein sequence ID" value="AET6Gv20400800.4"/>
    <property type="gene ID" value="AET6Gv20400800"/>
</dbReference>
<sequence>MEVFPLGVVLRLFRVSRGGRTFCSLWSDEDDCLGPFIIIFSRTVILSLSSLSLISSYSDRQLPASCANTVIWLRGCFEDLEEVRHFSSV</sequence>
<name>A0A453NLG3_AEGTS</name>
<keyword evidence="2" id="KW-1185">Reference proteome</keyword>
<dbReference type="Proteomes" id="UP000015105">
    <property type="component" value="Chromosome 6D"/>
</dbReference>
<evidence type="ECO:0000313" key="2">
    <source>
        <dbReference type="Proteomes" id="UP000015105"/>
    </source>
</evidence>